<sequence>MEIRSWFDGVTIEEVDQDYLSDFRSNPVDMIEPGNKVYSVTGTGWHGFVVGGILSAREDEGEYMAPSGLM</sequence>
<evidence type="ECO:0000313" key="2">
    <source>
        <dbReference type="Proteomes" id="UP000186308"/>
    </source>
</evidence>
<organism evidence="1 2">
    <name type="scientific">Acidiphilium rubrum</name>
    <dbReference type="NCBI Taxonomy" id="526"/>
    <lineage>
        <taxon>Bacteria</taxon>
        <taxon>Pseudomonadati</taxon>
        <taxon>Pseudomonadota</taxon>
        <taxon>Alphaproteobacteria</taxon>
        <taxon>Acetobacterales</taxon>
        <taxon>Acidocellaceae</taxon>
        <taxon>Acidiphilium</taxon>
    </lineage>
</organism>
<name>A0A8G2FIB4_ACIRU</name>
<accession>A0A8G2FIB4</accession>
<dbReference type="Proteomes" id="UP000186308">
    <property type="component" value="Unassembled WGS sequence"/>
</dbReference>
<dbReference type="AlphaFoldDB" id="A0A8G2FIB4"/>
<gene>
    <name evidence="1" type="ORF">SAMN05421828_1542</name>
</gene>
<evidence type="ECO:0000313" key="1">
    <source>
        <dbReference type="EMBL" id="SIR55755.1"/>
    </source>
</evidence>
<reference evidence="1 2" key="1">
    <citation type="submission" date="2017-01" db="EMBL/GenBank/DDBJ databases">
        <authorList>
            <person name="Varghese N."/>
            <person name="Submissions S."/>
        </authorList>
    </citation>
    <scope>NUCLEOTIDE SEQUENCE [LARGE SCALE GENOMIC DNA]</scope>
    <source>
        <strain evidence="1 2">ATCC 35905</strain>
    </source>
</reference>
<comment type="caution">
    <text evidence="1">The sequence shown here is derived from an EMBL/GenBank/DDBJ whole genome shotgun (WGS) entry which is preliminary data.</text>
</comment>
<keyword evidence="2" id="KW-1185">Reference proteome</keyword>
<protein>
    <submittedName>
        <fullName evidence="1">Uncharacterized protein</fullName>
    </submittedName>
</protein>
<proteinExistence type="predicted"/>
<dbReference type="EMBL" id="FTNE01000054">
    <property type="protein sequence ID" value="SIR55755.1"/>
    <property type="molecule type" value="Genomic_DNA"/>
</dbReference>